<feature type="coiled-coil region" evidence="1">
    <location>
        <begin position="77"/>
        <end position="107"/>
    </location>
</feature>
<evidence type="ECO:0000256" key="1">
    <source>
        <dbReference type="SAM" id="Coils"/>
    </source>
</evidence>
<feature type="transmembrane region" description="Helical" evidence="2">
    <location>
        <begin position="34"/>
        <end position="51"/>
    </location>
</feature>
<keyword evidence="2" id="KW-0472">Membrane</keyword>
<keyword evidence="3" id="KW-0732">Signal</keyword>
<evidence type="ECO:0000313" key="4">
    <source>
        <dbReference type="EMBL" id="MEZ8196241.1"/>
    </source>
</evidence>
<evidence type="ECO:0000313" key="5">
    <source>
        <dbReference type="Proteomes" id="UP001569153"/>
    </source>
</evidence>
<feature type="chain" id="PRO_5045729365" evidence="3">
    <location>
        <begin position="21"/>
        <end position="133"/>
    </location>
</feature>
<keyword evidence="5" id="KW-1185">Reference proteome</keyword>
<name>A0ABV4M9Q9_9VIBR</name>
<protein>
    <submittedName>
        <fullName evidence="4">Uncharacterized protein</fullName>
    </submittedName>
</protein>
<accession>A0ABV4M9Q9</accession>
<sequence>MKRRDLLLIGACSIAIPVWACMLASSDTTTTDDWFGWAVGTVLLVMLIVEIKSPGQFGHSRKYEWLFSELPKLISREKKEEANNKVIERAKEEAANKLNNLDSEQIIKTATKAISAYNFGKKLSRSLKETSSK</sequence>
<dbReference type="Proteomes" id="UP001569153">
    <property type="component" value="Unassembled WGS sequence"/>
</dbReference>
<evidence type="ECO:0000256" key="2">
    <source>
        <dbReference type="SAM" id="Phobius"/>
    </source>
</evidence>
<evidence type="ECO:0000256" key="3">
    <source>
        <dbReference type="SAM" id="SignalP"/>
    </source>
</evidence>
<keyword evidence="1" id="KW-0175">Coiled coil</keyword>
<comment type="caution">
    <text evidence="4">The sequence shown here is derived from an EMBL/GenBank/DDBJ whole genome shotgun (WGS) entry which is preliminary data.</text>
</comment>
<feature type="signal peptide" evidence="3">
    <location>
        <begin position="1"/>
        <end position="20"/>
    </location>
</feature>
<organism evidence="4 5">
    <name type="scientific">Vibrio cortegadensis</name>
    <dbReference type="NCBI Taxonomy" id="1328770"/>
    <lineage>
        <taxon>Bacteria</taxon>
        <taxon>Pseudomonadati</taxon>
        <taxon>Pseudomonadota</taxon>
        <taxon>Gammaproteobacteria</taxon>
        <taxon>Vibrionales</taxon>
        <taxon>Vibrionaceae</taxon>
        <taxon>Vibrio</taxon>
    </lineage>
</organism>
<proteinExistence type="predicted"/>
<dbReference type="EMBL" id="JBGOOT010000013">
    <property type="protein sequence ID" value="MEZ8196241.1"/>
    <property type="molecule type" value="Genomic_DNA"/>
</dbReference>
<reference evidence="4 5" key="1">
    <citation type="submission" date="2024-06" db="EMBL/GenBank/DDBJ databases">
        <authorList>
            <person name="Steensen K."/>
            <person name="Seneca J."/>
            <person name="Bartlau N."/>
            <person name="Yu A.X."/>
            <person name="Polz M.F."/>
        </authorList>
    </citation>
    <scope>NUCLEOTIDE SEQUENCE [LARGE SCALE GENOMIC DNA]</scope>
    <source>
        <strain evidence="4 5">FF146</strain>
    </source>
</reference>
<keyword evidence="2" id="KW-1133">Transmembrane helix</keyword>
<keyword evidence="2" id="KW-0812">Transmembrane</keyword>
<gene>
    <name evidence="4" type="ORF">ACED38_15305</name>
</gene>
<dbReference type="RefSeq" id="WP_371730839.1">
    <property type="nucleotide sequence ID" value="NZ_JBGOOT010000013.1"/>
</dbReference>